<organism evidence="2 3">
    <name type="scientific">Streptomyces eurocidicus</name>
    <name type="common">Streptoverticillium eurocidicus</name>
    <dbReference type="NCBI Taxonomy" id="66423"/>
    <lineage>
        <taxon>Bacteria</taxon>
        <taxon>Bacillati</taxon>
        <taxon>Actinomycetota</taxon>
        <taxon>Actinomycetes</taxon>
        <taxon>Kitasatosporales</taxon>
        <taxon>Streptomycetaceae</taxon>
        <taxon>Streptomyces</taxon>
    </lineage>
</organism>
<feature type="compositionally biased region" description="Low complexity" evidence="1">
    <location>
        <begin position="17"/>
        <end position="37"/>
    </location>
</feature>
<dbReference type="RefSeq" id="WP_102919209.1">
    <property type="nucleotide sequence ID" value="NZ_JACHJF010000024.1"/>
</dbReference>
<dbReference type="EMBL" id="LGUI01000004">
    <property type="protein sequence ID" value="PNE33097.1"/>
    <property type="molecule type" value="Genomic_DNA"/>
</dbReference>
<sequence length="80" mass="8276">MGVFSRFRRKKAEASTEEAATATLTTESVEDAGTTETAEAEPEQSGEAKAESAAAEGVEIPKQQSAEKAADSEAGEGARK</sequence>
<evidence type="ECO:0008006" key="4">
    <source>
        <dbReference type="Google" id="ProtNLM"/>
    </source>
</evidence>
<protein>
    <recommendedName>
        <fullName evidence="4">Gliding motility protein</fullName>
    </recommendedName>
</protein>
<gene>
    <name evidence="2" type="ORF">AF335_16665</name>
</gene>
<feature type="region of interest" description="Disordered" evidence="1">
    <location>
        <begin position="1"/>
        <end position="80"/>
    </location>
</feature>
<comment type="caution">
    <text evidence="2">The sequence shown here is derived from an EMBL/GenBank/DDBJ whole genome shotgun (WGS) entry which is preliminary data.</text>
</comment>
<reference evidence="3" key="1">
    <citation type="submission" date="2015-07" db="EMBL/GenBank/DDBJ databases">
        <authorList>
            <person name="Graham D.E."/>
            <person name="Giannone R.J."/>
            <person name="Gulvik C.A."/>
            <person name="Hettich R.L."/>
            <person name="Klingeman D.M."/>
            <person name="Mahan K.M."/>
            <person name="Parry R.J."/>
            <person name="Spain J.C."/>
        </authorList>
    </citation>
    <scope>NUCLEOTIDE SEQUENCE [LARGE SCALE GENOMIC DNA]</scope>
    <source>
        <strain evidence="3">ATCC 27428</strain>
    </source>
</reference>
<proteinExistence type="predicted"/>
<feature type="compositionally biased region" description="Low complexity" evidence="1">
    <location>
        <begin position="45"/>
        <end position="58"/>
    </location>
</feature>
<feature type="compositionally biased region" description="Basic residues" evidence="1">
    <location>
        <begin position="1"/>
        <end position="11"/>
    </location>
</feature>
<evidence type="ECO:0000313" key="2">
    <source>
        <dbReference type="EMBL" id="PNE33097.1"/>
    </source>
</evidence>
<accession>A0A2N8NWE7</accession>
<dbReference type="Proteomes" id="UP000235945">
    <property type="component" value="Unassembled WGS sequence"/>
</dbReference>
<name>A0A2N8NWE7_STREU</name>
<keyword evidence="3" id="KW-1185">Reference proteome</keyword>
<evidence type="ECO:0000256" key="1">
    <source>
        <dbReference type="SAM" id="MobiDB-lite"/>
    </source>
</evidence>
<feature type="compositionally biased region" description="Basic and acidic residues" evidence="1">
    <location>
        <begin position="68"/>
        <end position="80"/>
    </location>
</feature>
<evidence type="ECO:0000313" key="3">
    <source>
        <dbReference type="Proteomes" id="UP000235945"/>
    </source>
</evidence>
<dbReference type="AlphaFoldDB" id="A0A2N8NWE7"/>